<dbReference type="EMBL" id="MN740839">
    <property type="protein sequence ID" value="QHU14313.1"/>
    <property type="molecule type" value="Genomic_DNA"/>
</dbReference>
<accession>A0A6C0KA94</accession>
<evidence type="ECO:0000313" key="1">
    <source>
        <dbReference type="EMBL" id="QHU14313.1"/>
    </source>
</evidence>
<dbReference type="AlphaFoldDB" id="A0A6C0KA94"/>
<reference evidence="1" key="1">
    <citation type="journal article" date="2020" name="Nature">
        <title>Giant virus diversity and host interactions through global metagenomics.</title>
        <authorList>
            <person name="Schulz F."/>
            <person name="Roux S."/>
            <person name="Paez-Espino D."/>
            <person name="Jungbluth S."/>
            <person name="Walsh D.A."/>
            <person name="Denef V.J."/>
            <person name="McMahon K.D."/>
            <person name="Konstantinidis K.T."/>
            <person name="Eloe-Fadrosh E.A."/>
            <person name="Kyrpides N.C."/>
            <person name="Woyke T."/>
        </authorList>
    </citation>
    <scope>NUCLEOTIDE SEQUENCE</scope>
    <source>
        <strain evidence="1">GVMAG-S-1102113-118</strain>
    </source>
</reference>
<protein>
    <submittedName>
        <fullName evidence="1">Uncharacterized protein</fullName>
    </submittedName>
</protein>
<name>A0A6C0KA94_9ZZZZ</name>
<organism evidence="1">
    <name type="scientific">viral metagenome</name>
    <dbReference type="NCBI Taxonomy" id="1070528"/>
    <lineage>
        <taxon>unclassified sequences</taxon>
        <taxon>metagenomes</taxon>
        <taxon>organismal metagenomes</taxon>
    </lineage>
</organism>
<sequence length="169" mass="19884">MVYIPDDVWQNVVLPYLLLPEDEFQYQKRLHRFRAEYHEDPEFLHVWKLFDSEQLCKHAHEEETIEWSDWVGAPTPHCVAGSWGFLVGQIPDWIPPDVRAAVRFETPAVFPVPVPTQEARELRKRAFRTDLQQRLTSLLQLQYASACFSPIPVRKWFIGILNDCCNCVF</sequence>
<proteinExistence type="predicted"/>